<evidence type="ECO:0000256" key="1">
    <source>
        <dbReference type="SAM" id="MobiDB-lite"/>
    </source>
</evidence>
<dbReference type="EMBL" id="JAWDGP010004147">
    <property type="protein sequence ID" value="KAK3767470.1"/>
    <property type="molecule type" value="Genomic_DNA"/>
</dbReference>
<evidence type="ECO:0000313" key="3">
    <source>
        <dbReference type="Proteomes" id="UP001283361"/>
    </source>
</evidence>
<name>A0AAE0ZDZ8_9GAST</name>
<sequence>MPSPELHTEPDRKVTPSISANVTEERHVARYMRVNRETSDRSAARKVPQRLTNRSRSLTHWTSSVTRCHFH</sequence>
<comment type="caution">
    <text evidence="2">The sequence shown here is derived from an EMBL/GenBank/DDBJ whole genome shotgun (WGS) entry which is preliminary data.</text>
</comment>
<feature type="region of interest" description="Disordered" evidence="1">
    <location>
        <begin position="1"/>
        <end position="22"/>
    </location>
</feature>
<gene>
    <name evidence="2" type="ORF">RRG08_059040</name>
</gene>
<feature type="compositionally biased region" description="Basic and acidic residues" evidence="1">
    <location>
        <begin position="1"/>
        <end position="14"/>
    </location>
</feature>
<dbReference type="Proteomes" id="UP001283361">
    <property type="component" value="Unassembled WGS sequence"/>
</dbReference>
<evidence type="ECO:0000313" key="2">
    <source>
        <dbReference type="EMBL" id="KAK3767470.1"/>
    </source>
</evidence>
<accession>A0AAE0ZDZ8</accession>
<keyword evidence="3" id="KW-1185">Reference proteome</keyword>
<reference evidence="2" key="1">
    <citation type="journal article" date="2023" name="G3 (Bethesda)">
        <title>A reference genome for the long-term kleptoplast-retaining sea slug Elysia crispata morphotype clarki.</title>
        <authorList>
            <person name="Eastman K.E."/>
            <person name="Pendleton A.L."/>
            <person name="Shaikh M.A."/>
            <person name="Suttiyut T."/>
            <person name="Ogas R."/>
            <person name="Tomko P."/>
            <person name="Gavelis G."/>
            <person name="Widhalm J.R."/>
            <person name="Wisecaver J.H."/>
        </authorList>
    </citation>
    <scope>NUCLEOTIDE SEQUENCE</scope>
    <source>
        <strain evidence="2">ECLA1</strain>
    </source>
</reference>
<dbReference type="AlphaFoldDB" id="A0AAE0ZDZ8"/>
<proteinExistence type="predicted"/>
<organism evidence="2 3">
    <name type="scientific">Elysia crispata</name>
    <name type="common">lettuce slug</name>
    <dbReference type="NCBI Taxonomy" id="231223"/>
    <lineage>
        <taxon>Eukaryota</taxon>
        <taxon>Metazoa</taxon>
        <taxon>Spiralia</taxon>
        <taxon>Lophotrochozoa</taxon>
        <taxon>Mollusca</taxon>
        <taxon>Gastropoda</taxon>
        <taxon>Heterobranchia</taxon>
        <taxon>Euthyneura</taxon>
        <taxon>Panpulmonata</taxon>
        <taxon>Sacoglossa</taxon>
        <taxon>Placobranchoidea</taxon>
        <taxon>Plakobranchidae</taxon>
        <taxon>Elysia</taxon>
    </lineage>
</organism>
<protein>
    <submittedName>
        <fullName evidence="2">Uncharacterized protein</fullName>
    </submittedName>
</protein>